<proteinExistence type="predicted"/>
<dbReference type="OrthoDB" id="5311848at2759"/>
<keyword evidence="1" id="KW-0472">Membrane</keyword>
<keyword evidence="4" id="KW-1185">Reference proteome</keyword>
<accession>A0A1Y2B1F4</accession>
<keyword evidence="2" id="KW-0732">Signal</keyword>
<evidence type="ECO:0000256" key="1">
    <source>
        <dbReference type="SAM" id="Phobius"/>
    </source>
</evidence>
<evidence type="ECO:0000256" key="2">
    <source>
        <dbReference type="SAM" id="SignalP"/>
    </source>
</evidence>
<evidence type="ECO:0000313" key="3">
    <source>
        <dbReference type="EMBL" id="ORY28678.1"/>
    </source>
</evidence>
<dbReference type="Proteomes" id="UP000193920">
    <property type="component" value="Unassembled WGS sequence"/>
</dbReference>
<feature type="transmembrane region" description="Helical" evidence="1">
    <location>
        <begin position="84"/>
        <end position="101"/>
    </location>
</feature>
<protein>
    <submittedName>
        <fullName evidence="3">Uncharacterized protein</fullName>
    </submittedName>
</protein>
<dbReference type="AlphaFoldDB" id="A0A1Y2B1F4"/>
<dbReference type="EMBL" id="MCOG01000184">
    <property type="protein sequence ID" value="ORY28678.1"/>
    <property type="molecule type" value="Genomic_DNA"/>
</dbReference>
<gene>
    <name evidence="3" type="ORF">LY90DRAFT_513058</name>
</gene>
<keyword evidence="1" id="KW-0812">Transmembrane</keyword>
<sequence length="192" mass="22655">MTLRYFITLVFLFILFISVNGFSFFNKKKTSDEKNYEREQVSDLPKTEVKYNNLYLVSKKYEEFLSENYGIQQENINHDVLSEFLILSSYINKFILILNIIKIKLKKKKKIFNIAINPSNIDAEYVNIYNRAMNSFNKYTSKEDCFQNSIKTLKYGCLDMELDDNKKMEYAVELTLCELISANISIPTECQK</sequence>
<comment type="caution">
    <text evidence="3">The sequence shown here is derived from an EMBL/GenBank/DDBJ whole genome shotgun (WGS) entry which is preliminary data.</text>
</comment>
<reference evidence="3 4" key="1">
    <citation type="submission" date="2016-08" db="EMBL/GenBank/DDBJ databases">
        <title>A Parts List for Fungal Cellulosomes Revealed by Comparative Genomics.</title>
        <authorList>
            <consortium name="DOE Joint Genome Institute"/>
            <person name="Haitjema C.H."/>
            <person name="Gilmore S.P."/>
            <person name="Henske J.K."/>
            <person name="Solomon K.V."/>
            <person name="De Groot R."/>
            <person name="Kuo A."/>
            <person name="Mondo S.J."/>
            <person name="Salamov A.A."/>
            <person name="Labutti K."/>
            <person name="Zhao Z."/>
            <person name="Chiniquy J."/>
            <person name="Barry K."/>
            <person name="Brewer H.M."/>
            <person name="Purvine S.O."/>
            <person name="Wright A.T."/>
            <person name="Boxma B."/>
            <person name="Van Alen T."/>
            <person name="Hackstein J.H."/>
            <person name="Baker S.E."/>
            <person name="Grigoriev I.V."/>
            <person name="O'Malley M.A."/>
        </authorList>
    </citation>
    <scope>NUCLEOTIDE SEQUENCE [LARGE SCALE GENOMIC DNA]</scope>
    <source>
        <strain evidence="3 4">G1</strain>
    </source>
</reference>
<evidence type="ECO:0000313" key="4">
    <source>
        <dbReference type="Proteomes" id="UP000193920"/>
    </source>
</evidence>
<keyword evidence="1" id="KW-1133">Transmembrane helix</keyword>
<organism evidence="3 4">
    <name type="scientific">Neocallimastix californiae</name>
    <dbReference type="NCBI Taxonomy" id="1754190"/>
    <lineage>
        <taxon>Eukaryota</taxon>
        <taxon>Fungi</taxon>
        <taxon>Fungi incertae sedis</taxon>
        <taxon>Chytridiomycota</taxon>
        <taxon>Chytridiomycota incertae sedis</taxon>
        <taxon>Neocallimastigomycetes</taxon>
        <taxon>Neocallimastigales</taxon>
        <taxon>Neocallimastigaceae</taxon>
        <taxon>Neocallimastix</taxon>
    </lineage>
</organism>
<feature type="signal peptide" evidence="2">
    <location>
        <begin position="1"/>
        <end position="21"/>
    </location>
</feature>
<feature type="chain" id="PRO_5012011053" evidence="2">
    <location>
        <begin position="22"/>
        <end position="192"/>
    </location>
</feature>
<name>A0A1Y2B1F4_9FUNG</name>